<dbReference type="EMBL" id="MF101433">
    <property type="protein sequence ID" value="ARW64540.1"/>
    <property type="molecule type" value="Genomic_DNA"/>
</dbReference>
<evidence type="ECO:0000313" key="1">
    <source>
        <dbReference type="EMBL" id="ARW64540.1"/>
    </source>
</evidence>
<reference evidence="1" key="1">
    <citation type="journal article" date="2017" name="J. Phycol.">
        <title>Analysis of chloroplast genomes and a supermatrix inform reclassification of the Rhodomelaceae (Rhodophyta).</title>
        <authorList>
            <person name="Diaz-Tapia P."/>
            <person name="Maggs C.A."/>
            <person name="West J.A."/>
            <person name="Verbruggen H."/>
        </authorList>
    </citation>
    <scope>NUCLEOTIDE SEQUENCE</scope>
    <source>
        <strain evidence="1">PD831</strain>
    </source>
</reference>
<organism evidence="1">
    <name type="scientific">Vertebrata isogona</name>
    <dbReference type="NCBI Taxonomy" id="2006944"/>
    <lineage>
        <taxon>Eukaryota</taxon>
        <taxon>Rhodophyta</taxon>
        <taxon>Florideophyceae</taxon>
        <taxon>Rhodymeniophycidae</taxon>
        <taxon>Ceramiales</taxon>
        <taxon>Rhodomelaceae</taxon>
        <taxon>Polysiphonioideae</taxon>
        <taxon>Vertebrata</taxon>
    </lineage>
</organism>
<name>A0A1Z1MES3_9FLOR</name>
<dbReference type="GO" id="GO:0042781">
    <property type="term" value="F:3'-tRNA processing endoribonuclease activity"/>
    <property type="evidence" value="ECO:0007669"/>
    <property type="project" value="TreeGrafter"/>
</dbReference>
<dbReference type="Gene3D" id="3.60.15.10">
    <property type="entry name" value="Ribonuclease Z/Hydroxyacylglutathione hydrolase-like"/>
    <property type="match status" value="1"/>
</dbReference>
<dbReference type="PANTHER" id="PTHR46018:SF2">
    <property type="entry name" value="ZINC PHOSPHODIESTERASE ELAC PROTEIN 1"/>
    <property type="match status" value="1"/>
</dbReference>
<geneLocation type="chloroplast" evidence="1"/>
<proteinExistence type="predicted"/>
<keyword evidence="1" id="KW-0150">Chloroplast</keyword>
<dbReference type="PANTHER" id="PTHR46018">
    <property type="entry name" value="ZINC PHOSPHODIESTERASE ELAC PROTEIN 1"/>
    <property type="match status" value="1"/>
</dbReference>
<keyword evidence="1" id="KW-0934">Plastid</keyword>
<dbReference type="GeneID" id="33357701"/>
<protein>
    <submittedName>
        <fullName evidence="1">Ribonuclease Z</fullName>
    </submittedName>
</protein>
<sequence>MILRYLDFHSYILRKKNISFLFKLPTVKDTWLFNCTEGSQFNFLNQSFKINNISKIIIPNLHILNISGLFGLLSTLNLTGRIKSLHIYAPIGLRYYLDLGKKYSRTNFSYLLYVHVLKTGLIINQYDCRIYSLKLRDYYEFFIVQSERYGTFYLEKARSNNLMPGPTYGKLKKGCSFLLPDGFILDGSSFTSLNKLGYQTFCISSLFYRKKIFETIKEYDFTLFF</sequence>
<accession>A0A1Z1MES3</accession>
<dbReference type="InterPro" id="IPR036866">
    <property type="entry name" value="RibonucZ/Hydroxyglut_hydro"/>
</dbReference>
<dbReference type="AlphaFoldDB" id="A0A1Z1MES3"/>
<dbReference type="RefSeq" id="YP_009395508.1">
    <property type="nucleotide sequence ID" value="NC_035278.1"/>
</dbReference>
<gene>
    <name evidence="1" type="primary">rnz</name>
</gene>
<dbReference type="SUPFAM" id="SSF56281">
    <property type="entry name" value="Metallo-hydrolase/oxidoreductase"/>
    <property type="match status" value="1"/>
</dbReference>